<evidence type="ECO:0000256" key="2">
    <source>
        <dbReference type="ARBA" id="ARBA00022692"/>
    </source>
</evidence>
<feature type="transmembrane region" description="Helical" evidence="5">
    <location>
        <begin position="211"/>
        <end position="235"/>
    </location>
</feature>
<keyword evidence="3 5" id="KW-1133">Transmembrane helix</keyword>
<evidence type="ECO:0000256" key="1">
    <source>
        <dbReference type="ARBA" id="ARBA00004141"/>
    </source>
</evidence>
<feature type="transmembrane region" description="Helical" evidence="5">
    <location>
        <begin position="132"/>
        <end position="150"/>
    </location>
</feature>
<evidence type="ECO:0000313" key="7">
    <source>
        <dbReference type="EMBL" id="GAA0217318.1"/>
    </source>
</evidence>
<sequence>MTTILFISAIIAGFGILIWGADRFVDGAANIATNFGVSPLIVGLTIVGFGTSAPEMLVSALAAIDGAPALGIGNAIGSNITNIGLVLAITLLIAPLTVHSDTLKREFPVLLFVMVLSLLLLLDNDLSRGDGIILFSGFMLTLAGMAWLAIKGSNKQDPMEAEFEAEYGSAKMTAKQATFYFVIGLVSLLIGSKSLVWGATGIAHLLGVSDLIIGLTIVAIGTSLPELAASVMSALKNEHDIAVGNILGSNIFNILAVLAMPGLIAPSHIDPMLLYRDLPFMIGLSVGLYLFARYSANGRIGRVAGLLMLFVYVSYNGLLVYQNTPGLS</sequence>
<dbReference type="RefSeq" id="WP_343749525.1">
    <property type="nucleotide sequence ID" value="NZ_BAAADG010000002.1"/>
</dbReference>
<dbReference type="EMBL" id="BAAADG010000002">
    <property type="protein sequence ID" value="GAA0217318.1"/>
    <property type="molecule type" value="Genomic_DNA"/>
</dbReference>
<evidence type="ECO:0000256" key="4">
    <source>
        <dbReference type="ARBA" id="ARBA00023136"/>
    </source>
</evidence>
<comment type="caution">
    <text evidence="7">The sequence shown here is derived from an EMBL/GenBank/DDBJ whole genome shotgun (WGS) entry which is preliminary data.</text>
</comment>
<gene>
    <name evidence="7" type="ORF">GCM10008964_06040</name>
</gene>
<feature type="transmembrane region" description="Helical" evidence="5">
    <location>
        <begin position="179"/>
        <end position="199"/>
    </location>
</feature>
<dbReference type="Pfam" id="PF01699">
    <property type="entry name" value="Na_Ca_ex"/>
    <property type="match status" value="2"/>
</dbReference>
<organism evidence="7 8">
    <name type="scientific">Methylophaga marina</name>
    <dbReference type="NCBI Taxonomy" id="45495"/>
    <lineage>
        <taxon>Bacteria</taxon>
        <taxon>Pseudomonadati</taxon>
        <taxon>Pseudomonadota</taxon>
        <taxon>Gammaproteobacteria</taxon>
        <taxon>Thiotrichales</taxon>
        <taxon>Piscirickettsiaceae</taxon>
        <taxon>Methylophaga</taxon>
    </lineage>
</organism>
<keyword evidence="4 5" id="KW-0472">Membrane</keyword>
<evidence type="ECO:0000256" key="3">
    <source>
        <dbReference type="ARBA" id="ARBA00022989"/>
    </source>
</evidence>
<feature type="transmembrane region" description="Helical" evidence="5">
    <location>
        <begin position="247"/>
        <end position="267"/>
    </location>
</feature>
<feature type="transmembrane region" description="Helical" evidence="5">
    <location>
        <begin position="273"/>
        <end position="291"/>
    </location>
</feature>
<feature type="transmembrane region" description="Helical" evidence="5">
    <location>
        <begin position="303"/>
        <end position="321"/>
    </location>
</feature>
<feature type="transmembrane region" description="Helical" evidence="5">
    <location>
        <begin position="109"/>
        <end position="126"/>
    </location>
</feature>
<evidence type="ECO:0000259" key="6">
    <source>
        <dbReference type="Pfam" id="PF01699"/>
    </source>
</evidence>
<reference evidence="7 8" key="1">
    <citation type="journal article" date="2019" name="Int. J. Syst. Evol. Microbiol.">
        <title>The Global Catalogue of Microorganisms (GCM) 10K type strain sequencing project: providing services to taxonomists for standard genome sequencing and annotation.</title>
        <authorList>
            <consortium name="The Broad Institute Genomics Platform"/>
            <consortium name="The Broad Institute Genome Sequencing Center for Infectious Disease"/>
            <person name="Wu L."/>
            <person name="Ma J."/>
        </authorList>
    </citation>
    <scope>NUCLEOTIDE SEQUENCE [LARGE SCALE GENOMIC DNA]</scope>
    <source>
        <strain evidence="7 8">JCM 6886</strain>
    </source>
</reference>
<evidence type="ECO:0000256" key="5">
    <source>
        <dbReference type="SAM" id="Phobius"/>
    </source>
</evidence>
<accession>A0ABN0TB71</accession>
<dbReference type="Proteomes" id="UP001501476">
    <property type="component" value="Unassembled WGS sequence"/>
</dbReference>
<feature type="transmembrane region" description="Helical" evidence="5">
    <location>
        <begin position="37"/>
        <end position="64"/>
    </location>
</feature>
<evidence type="ECO:0000313" key="8">
    <source>
        <dbReference type="Proteomes" id="UP001501476"/>
    </source>
</evidence>
<feature type="domain" description="Sodium/calcium exchanger membrane region" evidence="6">
    <location>
        <begin position="178"/>
        <end position="317"/>
    </location>
</feature>
<feature type="transmembrane region" description="Helical" evidence="5">
    <location>
        <begin position="6"/>
        <end position="25"/>
    </location>
</feature>
<proteinExistence type="predicted"/>
<dbReference type="InterPro" id="IPR004837">
    <property type="entry name" value="NaCa_Exmemb"/>
</dbReference>
<dbReference type="PANTHER" id="PTHR10846">
    <property type="entry name" value="SODIUM/POTASSIUM/CALCIUM EXCHANGER"/>
    <property type="match status" value="1"/>
</dbReference>
<dbReference type="Gene3D" id="1.20.1420.30">
    <property type="entry name" value="NCX, central ion-binding region"/>
    <property type="match status" value="2"/>
</dbReference>
<name>A0ABN0TB71_9GAMM</name>
<dbReference type="PANTHER" id="PTHR10846:SF8">
    <property type="entry name" value="INNER MEMBRANE PROTEIN YRBG"/>
    <property type="match status" value="1"/>
</dbReference>
<dbReference type="InterPro" id="IPR044880">
    <property type="entry name" value="NCX_ion-bd_dom_sf"/>
</dbReference>
<dbReference type="NCBIfam" id="TIGR00367">
    <property type="entry name" value="calcium/sodium antiporter"/>
    <property type="match status" value="1"/>
</dbReference>
<dbReference type="Gene3D" id="6.10.280.80">
    <property type="entry name" value="NCX, peripheral helical region"/>
    <property type="match status" value="1"/>
</dbReference>
<keyword evidence="2 5" id="KW-0812">Transmembrane</keyword>
<feature type="transmembrane region" description="Helical" evidence="5">
    <location>
        <begin position="76"/>
        <end position="97"/>
    </location>
</feature>
<protein>
    <submittedName>
        <fullName evidence="7">Calcium/sodium antiporter</fullName>
    </submittedName>
</protein>
<keyword evidence="8" id="KW-1185">Reference proteome</keyword>
<comment type="subcellular location">
    <subcellularLocation>
        <location evidence="1">Membrane</location>
        <topology evidence="1">Multi-pass membrane protein</topology>
    </subcellularLocation>
</comment>
<feature type="domain" description="Sodium/calcium exchanger membrane region" evidence="6">
    <location>
        <begin position="8"/>
        <end position="143"/>
    </location>
</feature>
<dbReference type="InterPro" id="IPR004481">
    <property type="entry name" value="K/Na/Ca-exchanger"/>
</dbReference>